<accession>A0A4Z0D6C3</accession>
<comment type="similarity">
    <text evidence="1">Belongs to the IS21/IS1162 putative ATP-binding protein family.</text>
</comment>
<dbReference type="RefSeq" id="WP_135270934.1">
    <property type="nucleotide sequence ID" value="NZ_SRIB01000005.1"/>
</dbReference>
<dbReference type="InterPro" id="IPR003593">
    <property type="entry name" value="AAA+_ATPase"/>
</dbReference>
<dbReference type="InterPro" id="IPR028350">
    <property type="entry name" value="DNAC/IstB-like"/>
</dbReference>
<dbReference type="InterPro" id="IPR027417">
    <property type="entry name" value="P-loop_NTPase"/>
</dbReference>
<keyword evidence="2" id="KW-0547">Nucleotide-binding</keyword>
<dbReference type="SUPFAM" id="SSF52540">
    <property type="entry name" value="P-loop containing nucleoside triphosphate hydrolases"/>
    <property type="match status" value="1"/>
</dbReference>
<evidence type="ECO:0000259" key="4">
    <source>
        <dbReference type="SMART" id="SM00382"/>
    </source>
</evidence>
<dbReference type="Proteomes" id="UP000298381">
    <property type="component" value="Unassembled WGS sequence"/>
</dbReference>
<dbReference type="SMART" id="SM00382">
    <property type="entry name" value="AAA"/>
    <property type="match status" value="1"/>
</dbReference>
<organism evidence="5 6">
    <name type="scientific">Soehngenia longivitae</name>
    <dbReference type="NCBI Taxonomy" id="2562294"/>
    <lineage>
        <taxon>Bacteria</taxon>
        <taxon>Bacillati</taxon>
        <taxon>Bacillota</taxon>
        <taxon>Tissierellia</taxon>
        <taxon>Tissierellales</taxon>
        <taxon>Tissierellaceae</taxon>
        <taxon>Soehngenia</taxon>
    </lineage>
</organism>
<reference evidence="5 6" key="1">
    <citation type="submission" date="2019-03" db="EMBL/GenBank/DDBJ databases">
        <title>Draft genome sequence data and analysis of a Fermenting Bacterium, Soehngenia longevitae strain 1933PT, isolated from petroleum reservoir in Azerbaijan.</title>
        <authorList>
            <person name="Grouzdev D.S."/>
            <person name="Bidzhieva S.K."/>
            <person name="Sokolova D.S."/>
            <person name="Tourova T.P."/>
            <person name="Poltaraus A.B."/>
            <person name="Nazina T.N."/>
        </authorList>
    </citation>
    <scope>NUCLEOTIDE SEQUENCE [LARGE SCALE GENOMIC DNA]</scope>
    <source>
        <strain evidence="5 6">1933P</strain>
    </source>
</reference>
<dbReference type="EMBL" id="SRIB01000005">
    <property type="protein sequence ID" value="TFZ40416.1"/>
    <property type="molecule type" value="Genomic_DNA"/>
</dbReference>
<dbReference type="CDD" id="cd00009">
    <property type="entry name" value="AAA"/>
    <property type="match status" value="1"/>
</dbReference>
<evidence type="ECO:0000256" key="1">
    <source>
        <dbReference type="ARBA" id="ARBA00008059"/>
    </source>
</evidence>
<protein>
    <submittedName>
        <fullName evidence="5">AAA family ATPase</fullName>
    </submittedName>
</protein>
<dbReference type="NCBIfam" id="NF038214">
    <property type="entry name" value="IS21_help_AAA"/>
    <property type="match status" value="1"/>
</dbReference>
<evidence type="ECO:0000313" key="6">
    <source>
        <dbReference type="Proteomes" id="UP000298381"/>
    </source>
</evidence>
<keyword evidence="3" id="KW-0067">ATP-binding</keyword>
<evidence type="ECO:0000313" key="5">
    <source>
        <dbReference type="EMBL" id="TFZ40416.1"/>
    </source>
</evidence>
<dbReference type="Pfam" id="PF01695">
    <property type="entry name" value="IstB_IS21"/>
    <property type="match status" value="1"/>
</dbReference>
<dbReference type="OrthoDB" id="2052561at2"/>
<sequence>MSNIEQNETIERIKFLSKELKLPYTMGNIEDEIREANLEGNSIEIFLKEIFEKEYDLRKENGKKNRIRLAKFPYKKYIEDLVIEDLPEDARAKIKIFSTLEFIKTGQNIIFAGNPGTGKTHISIGLGIKACNAGYKVLFTTIPLLVNELKESRSQKTLRAFEAKFEKYDLIIADELGYISFDKEASELLFTYLSLRAGRKSTIITTNLSFERWDEIFKDPVMTAAMIDRLTHKSYIVNMNGNSYRLKETKQWLEEQ</sequence>
<feature type="domain" description="AAA+ ATPase" evidence="4">
    <location>
        <begin position="105"/>
        <end position="240"/>
    </location>
</feature>
<dbReference type="Gene3D" id="3.40.50.300">
    <property type="entry name" value="P-loop containing nucleotide triphosphate hydrolases"/>
    <property type="match status" value="1"/>
</dbReference>
<name>A0A4Z0D6C3_9FIRM</name>
<evidence type="ECO:0000256" key="2">
    <source>
        <dbReference type="ARBA" id="ARBA00022741"/>
    </source>
</evidence>
<evidence type="ECO:0000256" key="3">
    <source>
        <dbReference type="ARBA" id="ARBA00022840"/>
    </source>
</evidence>
<gene>
    <name evidence="5" type="ORF">E4100_04935</name>
</gene>
<dbReference type="GO" id="GO:0006260">
    <property type="term" value="P:DNA replication"/>
    <property type="evidence" value="ECO:0007669"/>
    <property type="project" value="TreeGrafter"/>
</dbReference>
<keyword evidence="6" id="KW-1185">Reference proteome</keyword>
<dbReference type="PANTHER" id="PTHR30050:SF4">
    <property type="entry name" value="ATP-BINDING PROTEIN RV3427C IN INSERTION SEQUENCE-RELATED"/>
    <property type="match status" value="1"/>
</dbReference>
<dbReference type="InterPro" id="IPR002611">
    <property type="entry name" value="IstB_ATP-bd"/>
</dbReference>
<comment type="caution">
    <text evidence="5">The sequence shown here is derived from an EMBL/GenBank/DDBJ whole genome shotgun (WGS) entry which is preliminary data.</text>
</comment>
<dbReference type="AlphaFoldDB" id="A0A4Z0D6C3"/>
<dbReference type="PANTHER" id="PTHR30050">
    <property type="entry name" value="CHROMOSOMAL REPLICATION INITIATOR PROTEIN DNAA"/>
    <property type="match status" value="1"/>
</dbReference>
<dbReference type="InterPro" id="IPR047661">
    <property type="entry name" value="IstB"/>
</dbReference>
<proteinExistence type="inferred from homology"/>
<dbReference type="GO" id="GO:0005524">
    <property type="term" value="F:ATP binding"/>
    <property type="evidence" value="ECO:0007669"/>
    <property type="project" value="UniProtKB-KW"/>
</dbReference>
<dbReference type="PIRSF" id="PIRSF003073">
    <property type="entry name" value="DNAC_TnpB_IstB"/>
    <property type="match status" value="1"/>
</dbReference>